<feature type="compositionally biased region" description="Polar residues" evidence="1">
    <location>
        <begin position="709"/>
        <end position="726"/>
    </location>
</feature>
<protein>
    <submittedName>
        <fullName evidence="2">Uncharacterized protein</fullName>
    </submittedName>
</protein>
<sequence length="1103" mass="122943">MELCPSRERRLPKRYRGDGTWGNASPPSTPDKPCPPDGPAHKTTPDFERATLLGTPPGDLQSLPDSTRLSSSRIEAPQIVHATKARERKSSAASRLRVKAQLWNDDMATMKATKKNLARDDDQGTVLGVTAASTKYTVEQRYELKLLTEDRESKDEEKRRSSLELVRSLWECEAFPEDMDGREREWHRDVIFLVAEVTTDECISFLSLYPSLRQTIIDSITNTTDTMDIYQSAFHPVYVLLHLDAHTIQSIIDENGDFCPTGDEPHFQKWKREHPGEPLDPDLPPPEEMIKAIRYLRQECLPGSLLGEWQFSLPEVFETDDESELPESAIDFMSAQIDEVEEDMGETTDSEHGYDSLIVMLHIQSKSLARMGKWGTQTIPPLPAHEGKPRPSPSTSINPVELAQESKPTEGTSFDHNQTRDTQSTEAIEVEAQPRAGALFMSTAPIPTLGPQSSSRIPLPRLLSHASTLGKRPRSSLDFSEDTEELEHPAKLTKKNPPPTRNPTPNLPRSSKIHKKAYQNANPRFETELASKYASLLESMPNDDIINPPIQSQQMDPNEPIIIDDSDENEESIAPIMVLKDSMQHVTQPGNGTTQPASSRACAPIEKIPQPNDSAEERKRKNLEMFEQMTEDLFGGLNPSSVAKMKWSDSTTPTPIDVTKRFIPLLNSNTTVLADKTGYTNTFRPSSQKDGTSYTNKKPRLEGPHKAQNAYQERLTQGRQGAQHTSMAPPPSYTSQRKALRKSSQTQARSRSSQNNLQYQLAMNDVWEKTKCSGATIPIGLPQQYPVSKLSDTAQYNRKSHKTLQRSFVPQQAGAWLPVRVMPVETAVNTPDPFQYMDTLQLEYLPEAAFPPYQSKFTGQIAQSQHCHGPQPITAPRNEIHEPQNPQQAQSRKLQQLPTAAAKKAMQQQEHGAFASQCMGTSTPQMYPDPHALDRLEGSPYTQENMYPDPSGHSLLLGSQDFQGMLRLAPIPPVFQNNPQFSNITAPPFPRPPYATSKAPNEPFYVDYVPPTSAQAALAQLRNRLGHHATPMEIGPSTGLPYAQHTLTAQQEIARNNALRSHAARLQGAFGGQISFPGQFDAPSPWQSNNKLGFNGGSEVQQR</sequence>
<feature type="compositionally biased region" description="Polar residues" evidence="1">
    <location>
        <begin position="63"/>
        <end position="73"/>
    </location>
</feature>
<feature type="region of interest" description="Disordered" evidence="1">
    <location>
        <begin position="1"/>
        <end position="93"/>
    </location>
</feature>
<dbReference type="OrthoDB" id="3801597at2759"/>
<proteinExistence type="predicted"/>
<feature type="compositionally biased region" description="Polar residues" evidence="1">
    <location>
        <begin position="884"/>
        <end position="898"/>
    </location>
</feature>
<feature type="region of interest" description="Disordered" evidence="1">
    <location>
        <begin position="861"/>
        <end position="899"/>
    </location>
</feature>
<feature type="compositionally biased region" description="Pro residues" evidence="1">
    <location>
        <begin position="27"/>
        <end position="38"/>
    </location>
</feature>
<organism evidence="2 3">
    <name type="scientific">Lentithecium fluviatile CBS 122367</name>
    <dbReference type="NCBI Taxonomy" id="1168545"/>
    <lineage>
        <taxon>Eukaryota</taxon>
        <taxon>Fungi</taxon>
        <taxon>Dikarya</taxon>
        <taxon>Ascomycota</taxon>
        <taxon>Pezizomycotina</taxon>
        <taxon>Dothideomycetes</taxon>
        <taxon>Pleosporomycetidae</taxon>
        <taxon>Pleosporales</taxon>
        <taxon>Massarineae</taxon>
        <taxon>Lentitheciaceae</taxon>
        <taxon>Lentithecium</taxon>
    </lineage>
</organism>
<feature type="region of interest" description="Disordered" evidence="1">
    <location>
        <begin position="1077"/>
        <end position="1103"/>
    </location>
</feature>
<feature type="compositionally biased region" description="Polar residues" evidence="1">
    <location>
        <begin position="677"/>
        <end position="696"/>
    </location>
</feature>
<reference evidence="2" key="1">
    <citation type="journal article" date="2020" name="Stud. Mycol.">
        <title>101 Dothideomycetes genomes: a test case for predicting lifestyles and emergence of pathogens.</title>
        <authorList>
            <person name="Haridas S."/>
            <person name="Albert R."/>
            <person name="Binder M."/>
            <person name="Bloem J."/>
            <person name="Labutti K."/>
            <person name="Salamov A."/>
            <person name="Andreopoulos B."/>
            <person name="Baker S."/>
            <person name="Barry K."/>
            <person name="Bills G."/>
            <person name="Bluhm B."/>
            <person name="Cannon C."/>
            <person name="Castanera R."/>
            <person name="Culley D."/>
            <person name="Daum C."/>
            <person name="Ezra D."/>
            <person name="Gonzalez J."/>
            <person name="Henrissat B."/>
            <person name="Kuo A."/>
            <person name="Liang C."/>
            <person name="Lipzen A."/>
            <person name="Lutzoni F."/>
            <person name="Magnuson J."/>
            <person name="Mondo S."/>
            <person name="Nolan M."/>
            <person name="Ohm R."/>
            <person name="Pangilinan J."/>
            <person name="Park H.-J."/>
            <person name="Ramirez L."/>
            <person name="Alfaro M."/>
            <person name="Sun H."/>
            <person name="Tritt A."/>
            <person name="Yoshinaga Y."/>
            <person name="Zwiers L.-H."/>
            <person name="Turgeon B."/>
            <person name="Goodwin S."/>
            <person name="Spatafora J."/>
            <person name="Crous P."/>
            <person name="Grigoriev I."/>
        </authorList>
    </citation>
    <scope>NUCLEOTIDE SEQUENCE</scope>
    <source>
        <strain evidence="2">CBS 122367</strain>
    </source>
</reference>
<evidence type="ECO:0000256" key="1">
    <source>
        <dbReference type="SAM" id="MobiDB-lite"/>
    </source>
</evidence>
<feature type="compositionally biased region" description="Polar residues" evidence="1">
    <location>
        <begin position="1085"/>
        <end position="1103"/>
    </location>
</feature>
<feature type="compositionally biased region" description="Polar residues" evidence="1">
    <location>
        <begin position="409"/>
        <end position="423"/>
    </location>
</feature>
<feature type="compositionally biased region" description="Pro residues" evidence="1">
    <location>
        <begin position="496"/>
        <end position="506"/>
    </location>
</feature>
<keyword evidence="3" id="KW-1185">Reference proteome</keyword>
<feature type="region of interest" description="Disordered" evidence="1">
    <location>
        <begin position="376"/>
        <end position="423"/>
    </location>
</feature>
<dbReference type="Proteomes" id="UP000799291">
    <property type="component" value="Unassembled WGS sequence"/>
</dbReference>
<feature type="compositionally biased region" description="Low complexity" evidence="1">
    <location>
        <begin position="742"/>
        <end position="754"/>
    </location>
</feature>
<feature type="region of interest" description="Disordered" evidence="1">
    <location>
        <begin position="677"/>
        <end position="756"/>
    </location>
</feature>
<evidence type="ECO:0000313" key="3">
    <source>
        <dbReference type="Proteomes" id="UP000799291"/>
    </source>
</evidence>
<evidence type="ECO:0000313" key="2">
    <source>
        <dbReference type="EMBL" id="KAF2683903.1"/>
    </source>
</evidence>
<feature type="compositionally biased region" description="Basic and acidic residues" evidence="1">
    <location>
        <begin position="39"/>
        <end position="49"/>
    </location>
</feature>
<dbReference type="AlphaFoldDB" id="A0A6G1J108"/>
<gene>
    <name evidence="2" type="ORF">K458DRAFT_404240</name>
</gene>
<name>A0A6G1J108_9PLEO</name>
<accession>A0A6G1J108</accession>
<dbReference type="EMBL" id="MU005582">
    <property type="protein sequence ID" value="KAF2683903.1"/>
    <property type="molecule type" value="Genomic_DNA"/>
</dbReference>
<feature type="region of interest" description="Disordered" evidence="1">
    <location>
        <begin position="465"/>
        <end position="512"/>
    </location>
</feature>